<proteinExistence type="predicted"/>
<dbReference type="InterPro" id="IPR010572">
    <property type="entry name" value="Tail_dom"/>
</dbReference>
<accession>A0ABS3HCU9</accession>
<sequence length="406" mass="45940">MTVRKRRPVPIIVSKDNIYTGGVDLKSKETYVAPDAISVKATNVINGEQVVTIIYPVKGANATAFGVGLLIYLRVNNYQLPQIYRIFSVKKTMKNQRIEIKAEPIINDLRHFGIPVLNGNTVSPNNYWNMIIKNAQPKVTTAMNGYYDKAPFNFPYRFYDFSSGVLGDVKFVLGTALEAIAGKQGSMLDTFKGGEFLKDNNSLNYYDRLGSDRGFVIAYGLNLKDVDFSIDTTDTIWNVIAWYQYQDTDGVTQYKYGNPAYNTNVDTRNYGLKTLFLEVEEEEGSPSGALTRLAREYLNNNTDMIVPKTSMKIDFVNLEGKDGYEDYAQLQDVRLGDDVTIKYNEFGLDLKTRVVSYEYDLLLGQYTKMELGDTRRSFVNQYRSSLGTVYNQAFNTRGAVVEIQPT</sequence>
<reference evidence="2 3" key="1">
    <citation type="submission" date="2021-03" db="EMBL/GenBank/DDBJ databases">
        <title>Enterococcal diversity collection.</title>
        <authorList>
            <person name="Gilmore M.S."/>
            <person name="Schwartzman J."/>
            <person name="Van Tyne D."/>
            <person name="Martin M."/>
            <person name="Earl A.M."/>
            <person name="Manson A.L."/>
            <person name="Straub T."/>
            <person name="Salamzade R."/>
            <person name="Saavedra J."/>
            <person name="Lebreton F."/>
            <person name="Prichula J."/>
            <person name="Schaufler K."/>
            <person name="Gaca A."/>
            <person name="Sgardioli B."/>
            <person name="Wagenaar J."/>
            <person name="Strong T."/>
        </authorList>
    </citation>
    <scope>NUCLEOTIDE SEQUENCE [LARGE SCALE GENOMIC DNA]</scope>
    <source>
        <strain evidence="2 3">MJM16</strain>
    </source>
</reference>
<organism evidence="2 3">
    <name type="scientific">Candidatus Enterococcus murrayae</name>
    <dbReference type="NCBI Taxonomy" id="2815321"/>
    <lineage>
        <taxon>Bacteria</taxon>
        <taxon>Bacillati</taxon>
        <taxon>Bacillota</taxon>
        <taxon>Bacilli</taxon>
        <taxon>Lactobacillales</taxon>
        <taxon>Enterococcaceae</taxon>
        <taxon>Enterococcus</taxon>
    </lineage>
</organism>
<name>A0ABS3HCU9_9ENTE</name>
<dbReference type="InterPro" id="IPR007119">
    <property type="entry name" value="Phage_tail_spike_N"/>
</dbReference>
<dbReference type="Pfam" id="PF06605">
    <property type="entry name" value="Prophage_tail"/>
    <property type="match status" value="1"/>
</dbReference>
<dbReference type="RefSeq" id="WP_207106564.1">
    <property type="nucleotide sequence ID" value="NZ_JAFLVR010000001.1"/>
</dbReference>
<dbReference type="EMBL" id="JAFLVR010000001">
    <property type="protein sequence ID" value="MBO0450750.1"/>
    <property type="molecule type" value="Genomic_DNA"/>
</dbReference>
<keyword evidence="3" id="KW-1185">Reference proteome</keyword>
<evidence type="ECO:0000259" key="1">
    <source>
        <dbReference type="Pfam" id="PF06605"/>
    </source>
</evidence>
<dbReference type="Proteomes" id="UP000664495">
    <property type="component" value="Unassembled WGS sequence"/>
</dbReference>
<evidence type="ECO:0000313" key="3">
    <source>
        <dbReference type="Proteomes" id="UP000664495"/>
    </source>
</evidence>
<dbReference type="NCBIfam" id="TIGR01665">
    <property type="entry name" value="put_anti_recept"/>
    <property type="match status" value="1"/>
</dbReference>
<comment type="caution">
    <text evidence="2">The sequence shown here is derived from an EMBL/GenBank/DDBJ whole genome shotgun (WGS) entry which is preliminary data.</text>
</comment>
<protein>
    <submittedName>
        <fullName evidence="2">Phage tail protein</fullName>
    </submittedName>
</protein>
<gene>
    <name evidence="2" type="ORF">JZO85_00620</name>
</gene>
<feature type="domain" description="Tail spike" evidence="1">
    <location>
        <begin position="193"/>
        <end position="380"/>
    </location>
</feature>
<evidence type="ECO:0000313" key="2">
    <source>
        <dbReference type="EMBL" id="MBO0450750.1"/>
    </source>
</evidence>